<organism evidence="1 2">
    <name type="scientific">Nocardia speluncae</name>
    <dbReference type="NCBI Taxonomy" id="419477"/>
    <lineage>
        <taxon>Bacteria</taxon>
        <taxon>Bacillati</taxon>
        <taxon>Actinomycetota</taxon>
        <taxon>Actinomycetes</taxon>
        <taxon>Mycobacteriales</taxon>
        <taxon>Nocardiaceae</taxon>
        <taxon>Nocardia</taxon>
    </lineage>
</organism>
<keyword evidence="2" id="KW-1185">Reference proteome</keyword>
<comment type="caution">
    <text evidence="1">The sequence shown here is derived from an EMBL/GenBank/DDBJ whole genome shotgun (WGS) entry which is preliminary data.</text>
</comment>
<dbReference type="Gene3D" id="3.40.50.150">
    <property type="entry name" value="Vaccinia Virus protein VP39"/>
    <property type="match status" value="1"/>
</dbReference>
<proteinExistence type="predicted"/>
<reference evidence="1 2" key="1">
    <citation type="submission" date="2020-04" db="EMBL/GenBank/DDBJ databases">
        <title>MicrobeNet Type strains.</title>
        <authorList>
            <person name="Nicholson A.C."/>
        </authorList>
    </citation>
    <scope>NUCLEOTIDE SEQUENCE [LARGE SCALE GENOMIC DNA]</scope>
    <source>
        <strain evidence="1 2">DSM 45078</strain>
    </source>
</reference>
<sequence>MERSRRTPLGRAPRPMKPGGRLVFTCHREPGDSVAAIFAALAEHLPTPRFVDLAPGVTDFADPDQVRGVLTAAGFTALTVTGFETPSVLGRDRRDATEFLFDAQLRSFVAGADATVVRKAKAAVEATLRPHETDLVRIPARGWLYTARREPR</sequence>
<protein>
    <submittedName>
        <fullName evidence="1">Uncharacterized protein</fullName>
    </submittedName>
</protein>
<accession>A0A846XCG7</accession>
<gene>
    <name evidence="1" type="ORF">HGA13_08435</name>
</gene>
<evidence type="ECO:0000313" key="2">
    <source>
        <dbReference type="Proteomes" id="UP000565715"/>
    </source>
</evidence>
<dbReference type="AlphaFoldDB" id="A0A846XCG7"/>
<dbReference type="EMBL" id="JAAXOO010000002">
    <property type="protein sequence ID" value="NKY33095.1"/>
    <property type="molecule type" value="Genomic_DNA"/>
</dbReference>
<dbReference type="RefSeq" id="WP_157112703.1">
    <property type="nucleotide sequence ID" value="NZ_JAAXOO010000002.1"/>
</dbReference>
<dbReference type="SUPFAM" id="SSF53335">
    <property type="entry name" value="S-adenosyl-L-methionine-dependent methyltransferases"/>
    <property type="match status" value="1"/>
</dbReference>
<evidence type="ECO:0000313" key="1">
    <source>
        <dbReference type="EMBL" id="NKY33095.1"/>
    </source>
</evidence>
<dbReference type="InterPro" id="IPR029063">
    <property type="entry name" value="SAM-dependent_MTases_sf"/>
</dbReference>
<name>A0A846XCG7_9NOCA</name>
<dbReference type="Proteomes" id="UP000565715">
    <property type="component" value="Unassembled WGS sequence"/>
</dbReference>